<dbReference type="Proteomes" id="UP000236370">
    <property type="component" value="Unassembled WGS sequence"/>
</dbReference>
<dbReference type="AlphaFoldDB" id="A0A2J8M4P5"/>
<protein>
    <submittedName>
        <fullName evidence="1">MPDZ isoform 16</fullName>
    </submittedName>
</protein>
<reference evidence="1 2" key="1">
    <citation type="submission" date="2017-12" db="EMBL/GenBank/DDBJ databases">
        <title>High-resolution comparative analysis of great ape genomes.</title>
        <authorList>
            <person name="Pollen A."/>
            <person name="Hastie A."/>
            <person name="Hormozdiari F."/>
            <person name="Dougherty M."/>
            <person name="Liu R."/>
            <person name="Chaisson M."/>
            <person name="Hoppe E."/>
            <person name="Hill C."/>
            <person name="Pang A."/>
            <person name="Hillier L."/>
            <person name="Baker C."/>
            <person name="Armstrong J."/>
            <person name="Shendure J."/>
            <person name="Paten B."/>
            <person name="Wilson R."/>
            <person name="Chao H."/>
            <person name="Schneider V."/>
            <person name="Ventura M."/>
            <person name="Kronenberg Z."/>
            <person name="Murali S."/>
            <person name="Gordon D."/>
            <person name="Cantsilieris S."/>
            <person name="Munson K."/>
            <person name="Nelson B."/>
            <person name="Raja A."/>
            <person name="Underwood J."/>
            <person name="Diekhans M."/>
            <person name="Fiddes I."/>
            <person name="Haussler D."/>
            <person name="Eichler E."/>
        </authorList>
    </citation>
    <scope>NUCLEOTIDE SEQUENCE [LARGE SCALE GENOMIC DNA]</scope>
    <source>
        <strain evidence="1">Yerkes chimp pedigree #C0471</strain>
    </source>
</reference>
<comment type="caution">
    <text evidence="1">The sequence shown here is derived from an EMBL/GenBank/DDBJ whole genome shotgun (WGS) entry which is preliminary data.</text>
</comment>
<proteinExistence type="predicted"/>
<dbReference type="EMBL" id="NBAG03000268">
    <property type="protein sequence ID" value="PNI54494.1"/>
    <property type="molecule type" value="Genomic_DNA"/>
</dbReference>
<accession>A0A2J8M4P5</accession>
<evidence type="ECO:0000313" key="1">
    <source>
        <dbReference type="EMBL" id="PNI54494.1"/>
    </source>
</evidence>
<sequence>SASKISQDVDKEDEFGYSWSKLCFCDAFNCKRY</sequence>
<name>A0A2J8M4P5_PANTR</name>
<feature type="non-terminal residue" evidence="1">
    <location>
        <position position="1"/>
    </location>
</feature>
<organism evidence="1 2">
    <name type="scientific">Pan troglodytes</name>
    <name type="common">Chimpanzee</name>
    <dbReference type="NCBI Taxonomy" id="9598"/>
    <lineage>
        <taxon>Eukaryota</taxon>
        <taxon>Metazoa</taxon>
        <taxon>Chordata</taxon>
        <taxon>Craniata</taxon>
        <taxon>Vertebrata</taxon>
        <taxon>Euteleostomi</taxon>
        <taxon>Mammalia</taxon>
        <taxon>Eutheria</taxon>
        <taxon>Euarchontoglires</taxon>
        <taxon>Primates</taxon>
        <taxon>Haplorrhini</taxon>
        <taxon>Catarrhini</taxon>
        <taxon>Hominidae</taxon>
        <taxon>Pan</taxon>
    </lineage>
</organism>
<gene>
    <name evidence="1" type="ORF">CK820_G0023604</name>
</gene>
<evidence type="ECO:0000313" key="2">
    <source>
        <dbReference type="Proteomes" id="UP000236370"/>
    </source>
</evidence>